<dbReference type="OrthoDB" id="6217368at2"/>
<dbReference type="Gene3D" id="3.40.50.300">
    <property type="entry name" value="P-loop containing nucleotide triphosphate hydrolases"/>
    <property type="match status" value="1"/>
</dbReference>
<reference evidence="1 2" key="1">
    <citation type="submission" date="2016-11" db="EMBL/GenBank/DDBJ databases">
        <authorList>
            <person name="Varghese N."/>
            <person name="Submissions S."/>
        </authorList>
    </citation>
    <scope>NUCLEOTIDE SEQUENCE [LARGE SCALE GENOMIC DNA]</scope>
    <source>
        <strain evidence="1 2">DSM 29620</strain>
    </source>
</reference>
<dbReference type="Proteomes" id="UP000324252">
    <property type="component" value="Unassembled WGS sequence"/>
</dbReference>
<dbReference type="InterPro" id="IPR027417">
    <property type="entry name" value="P-loop_NTPase"/>
</dbReference>
<proteinExistence type="predicted"/>
<dbReference type="AlphaFoldDB" id="A0A1H0CR24"/>
<protein>
    <recommendedName>
        <fullName evidence="3">Sulfotransferase family protein</fullName>
    </recommendedName>
</protein>
<dbReference type="EMBL" id="FQZZ01000001">
    <property type="protein sequence ID" value="SHJ41699.1"/>
    <property type="molecule type" value="Genomic_DNA"/>
</dbReference>
<dbReference type="SUPFAM" id="SSF52540">
    <property type="entry name" value="P-loop containing nucleoside triphosphate hydrolases"/>
    <property type="match status" value="1"/>
</dbReference>
<gene>
    <name evidence="1" type="ORF">SAMN05444142_101181</name>
</gene>
<name>A0A1H0CR24_9RHOB</name>
<organism evidence="1 2">
    <name type="scientific">Lutimaribacter pacificus</name>
    <dbReference type="NCBI Taxonomy" id="391948"/>
    <lineage>
        <taxon>Bacteria</taxon>
        <taxon>Pseudomonadati</taxon>
        <taxon>Pseudomonadota</taxon>
        <taxon>Alphaproteobacteria</taxon>
        <taxon>Rhodobacterales</taxon>
        <taxon>Roseobacteraceae</taxon>
        <taxon>Lutimaribacter</taxon>
    </lineage>
</organism>
<keyword evidence="2" id="KW-1185">Reference proteome</keyword>
<sequence length="378" mass="40637">MTPPPRAILHIGAPKCGSSALQMALSASPELRGADGRRYAYLASHGRGVLRGGALSRAARGAAHGYANWANMARGADAETWWRRLEAAMRGSAARGVVPILSSEGWIERGRAFGARPGLGDGAPVDAIAFVRPPLDWLNAAYWQWGVWHYGAFHNRNTEDWLHRARFRLGRQVAAWAAVPAIRLRVLPAGQDVVAGFAGACGLTLPPSGQVNGAVPPALIGFLLRNRRFRPSPHASAVEFVFNRWCLVPGTPRPWAFLPRFAEAAWPALQDEVSRLLDVLPEDEAGALLADPGWRSLGPYYARLRAGPVPLDAPADMAGLLAALSDGLRRVAGALRMQPPAPPQVPTARAPVADWDAAIAPVLAALVELDRLWRRGRG</sequence>
<evidence type="ECO:0000313" key="2">
    <source>
        <dbReference type="Proteomes" id="UP000324252"/>
    </source>
</evidence>
<accession>A0A1H0CR24</accession>
<dbReference type="RefSeq" id="WP_149786904.1">
    <property type="nucleotide sequence ID" value="NZ_FNIO01000001.1"/>
</dbReference>
<evidence type="ECO:0008006" key="3">
    <source>
        <dbReference type="Google" id="ProtNLM"/>
    </source>
</evidence>
<evidence type="ECO:0000313" key="1">
    <source>
        <dbReference type="EMBL" id="SHJ41699.1"/>
    </source>
</evidence>